<dbReference type="AlphaFoldDB" id="A0A0A7EIM7"/>
<dbReference type="EMBL" id="CP009888">
    <property type="protein sequence ID" value="AIY65916.1"/>
    <property type="molecule type" value="Genomic_DNA"/>
</dbReference>
<sequence length="157" mass="18163">MALFCFHDISLIVKLITICFSIKKQLNLKSMITAFRIFSFQELSKPTLTFYLFSLLLCIGYWLLNQQLILSANNSNSLSNNVSQTKTVRVEMKYAFSTLEKTMARFKRPETLETSINCYQRVCDVTFRNKYRDNTDAAILAESIFESLIPKQKKSAN</sequence>
<name>A0A0A7EIM7_9GAMM</name>
<keyword evidence="1" id="KW-1133">Transmembrane helix</keyword>
<protein>
    <submittedName>
        <fullName evidence="2">Uncharacterized protein</fullName>
    </submittedName>
</protein>
<dbReference type="HOGENOM" id="CLU_1676393_0_0_6"/>
<keyword evidence="1" id="KW-0812">Transmembrane</keyword>
<reference evidence="2 3" key="1">
    <citation type="submission" date="2014-11" db="EMBL/GenBank/DDBJ databases">
        <title>Complete Genome Sequence of Pseudoalteromonas sp. Strain OCN003 Isolated from Kaneohe Bay, Oahu, Hawaii.</title>
        <authorList>
            <person name="Beurmann S."/>
            <person name="Videau P."/>
            <person name="Ushijima B."/>
            <person name="Smith A.M."/>
            <person name="Aeby G.S."/>
            <person name="Callahan S.M."/>
            <person name="Belcaid M."/>
        </authorList>
    </citation>
    <scope>NUCLEOTIDE SEQUENCE [LARGE SCALE GENOMIC DNA]</scope>
    <source>
        <strain evidence="2 3">OCN003</strain>
    </source>
</reference>
<dbReference type="RefSeq" id="WP_038642265.1">
    <property type="nucleotide sequence ID" value="NZ_CP009888.1"/>
</dbReference>
<evidence type="ECO:0000313" key="3">
    <source>
        <dbReference type="Proteomes" id="UP000030341"/>
    </source>
</evidence>
<organism evidence="2 3">
    <name type="scientific">Pseudoalteromonas piratica</name>
    <dbReference type="NCBI Taxonomy" id="1348114"/>
    <lineage>
        <taxon>Bacteria</taxon>
        <taxon>Pseudomonadati</taxon>
        <taxon>Pseudomonadota</taxon>
        <taxon>Gammaproteobacteria</taxon>
        <taxon>Alteromonadales</taxon>
        <taxon>Pseudoalteromonadaceae</taxon>
        <taxon>Pseudoalteromonas</taxon>
    </lineage>
</organism>
<keyword evidence="1" id="KW-0472">Membrane</keyword>
<dbReference type="STRING" id="1348114.OM33_12845"/>
<evidence type="ECO:0000313" key="2">
    <source>
        <dbReference type="EMBL" id="AIY65916.1"/>
    </source>
</evidence>
<dbReference type="Proteomes" id="UP000030341">
    <property type="component" value="Chromosome 1"/>
</dbReference>
<gene>
    <name evidence="2" type="ORF">OM33_12845</name>
</gene>
<dbReference type="KEGG" id="pseo:OM33_12845"/>
<evidence type="ECO:0000256" key="1">
    <source>
        <dbReference type="SAM" id="Phobius"/>
    </source>
</evidence>
<feature type="transmembrane region" description="Helical" evidence="1">
    <location>
        <begin position="43"/>
        <end position="64"/>
    </location>
</feature>
<keyword evidence="3" id="KW-1185">Reference proteome</keyword>
<proteinExistence type="predicted"/>
<accession>A0A0A7EIM7</accession>